<dbReference type="GO" id="GO:0004430">
    <property type="term" value="F:1-phosphatidylinositol 4-kinase activity"/>
    <property type="evidence" value="ECO:0007669"/>
    <property type="project" value="UniProtKB-EC"/>
</dbReference>
<dbReference type="GO" id="GO:0060237">
    <property type="term" value="P:regulation of fungal-type cell wall organization"/>
    <property type="evidence" value="ECO:0007669"/>
    <property type="project" value="EnsemblFungi"/>
</dbReference>
<evidence type="ECO:0000313" key="8">
    <source>
        <dbReference type="EMBL" id="ETN38940.1"/>
    </source>
</evidence>
<dbReference type="STRING" id="1220924.W2RRL2"/>
<feature type="domain" description="PI3K/PI4K catalytic" evidence="6">
    <location>
        <begin position="1671"/>
        <end position="1940"/>
    </location>
</feature>
<dbReference type="PROSITE" id="PS50290">
    <property type="entry name" value="PI3_4_KINASE_3"/>
    <property type="match status" value="1"/>
</dbReference>
<dbReference type="GO" id="GO:0030866">
    <property type="term" value="P:cortical actin cytoskeleton organization"/>
    <property type="evidence" value="ECO:0007669"/>
    <property type="project" value="EnsemblFungi"/>
</dbReference>
<feature type="region of interest" description="Disordered" evidence="5">
    <location>
        <begin position="471"/>
        <end position="498"/>
    </location>
</feature>
<dbReference type="InterPro" id="IPR000403">
    <property type="entry name" value="PI3/4_kinase_cat_dom"/>
</dbReference>
<dbReference type="SMART" id="SM00146">
    <property type="entry name" value="PI3Kc"/>
    <property type="match status" value="1"/>
</dbReference>
<dbReference type="InterPro" id="IPR016024">
    <property type="entry name" value="ARM-type_fold"/>
</dbReference>
<dbReference type="Gene3D" id="1.25.40.70">
    <property type="entry name" value="Phosphatidylinositol 3-kinase, accessory domain (PIK)"/>
    <property type="match status" value="1"/>
</dbReference>
<evidence type="ECO:0000256" key="2">
    <source>
        <dbReference type="ARBA" id="ARBA00012169"/>
    </source>
</evidence>
<evidence type="ECO:0000256" key="1">
    <source>
        <dbReference type="ARBA" id="ARBA00006209"/>
    </source>
</evidence>
<proteinExistence type="inferred from homology"/>
<keyword evidence="3" id="KW-0808">Transferase</keyword>
<dbReference type="eggNOG" id="KOG0902">
    <property type="taxonomic scope" value="Eukaryota"/>
</dbReference>
<dbReference type="InterPro" id="IPR001263">
    <property type="entry name" value="PI3K_accessory_dom"/>
</dbReference>
<dbReference type="InterPro" id="IPR036940">
    <property type="entry name" value="PI3/4_kinase_cat_sf"/>
</dbReference>
<dbReference type="Pfam" id="PF00454">
    <property type="entry name" value="PI3_PI4_kinase"/>
    <property type="match status" value="1"/>
</dbReference>
<dbReference type="EC" id="2.7.1.67" evidence="2"/>
<feature type="compositionally biased region" description="Basic and acidic residues" evidence="5">
    <location>
        <begin position="1665"/>
        <end position="1678"/>
    </location>
</feature>
<dbReference type="GO" id="GO:0048015">
    <property type="term" value="P:phosphatidylinositol-mediated signaling"/>
    <property type="evidence" value="ECO:0007669"/>
    <property type="project" value="TreeGrafter"/>
</dbReference>
<evidence type="ECO:0000256" key="3">
    <source>
        <dbReference type="ARBA" id="ARBA00022679"/>
    </source>
</evidence>
<sequence length="1956" mass="218826">MDSTRSSLRRDAFSKIAALAVQPSTPTSGHDDLRRLTEALPTLHPQSNGYLDGVFRAIAPTSRVPMSFRELDLLLALCSSASKIKKVEDATKLSSQLATYLPEVHTQLFSPSPYLPDIKPTPWTVLTTQLTLAILVLGKRFPEVKTIVSDSIQLYVSNWTASAGALASQSSAAEDDEVEHEAQGIAALTVSLVGFLEAVAQHEDFWDPFERVQLIRTIKDALTDGFMIAAEKATSAIRHSASDGLSTRNWKKYLKRYAAAGNPIGAMLLQKGFMHLVLSCTARFVDANADDGHVRLDQHLRKAHMHRSEDSSITDDMIEYIVELISEQMRVLEDGSDYLQLSSSWQQRLAFSVKAYAIETYIHCMVLEEDIADAEDLIGWLEDAISNTIQMADEDLAAVALSGLAVAARYTPESAPSIARTLLRFIVRGTSVPRAVAHASQSLSHVLRMLSQDTVITTLYSLGNILSSQPGGDKLQHPLSPSPDNHQQNGSLGSRGKRRTASVFSLSMSGDEETSVICGNVAHAIVVVATSCNDSRVTALAQTVMLQKIGRISIVVDARIVEESAALAVYGKESEFRALMRLHSRLHQEAVQQDNQVIFEAVRKARQYLALNLDSHSTLLRIFAQHLLERILSKGDVVEGEFKHSAEVEQAANEIGPLLKPLSILAVRRAPLGGPGSLAEDNELSAMVREAWFNIAVHGITLQSRLGQQYYQELRLLAKHSQPLADRDRLELLESDVELNTILRRGMSPQHTADQKRTLASIVPEKESEVRGLSYQKVVFLNAVYLVESLRAVSGDCSDVLQYFADPTLLTSNMGRCLTTIADSIVKRYIQKVIPGQEDVFSAPYVSRQLVKMFSGCCHWSKKMQEVARAAADQIINSAPSALVQKAALFGLLELLTLMWSSCLEEDIDEYEWRSTFTSRRGKITVELSDDYPFRKATLNRLYGDARRWVETALAIAPLDIKGLLQTYLSEFDDTGAYGHVSLGRSFALEMGAAIPPLDQRLGAIDRKGEAVSINVASDFIAQYTTRQEYRFAGIPEHGREDVRADIIGVRDGVSSASRSILEVTRDAEELLGKIRSGEQQHLSVAEFRDVLRRAAAVLCTSKRSQTAIVHHLVAIPFEIFTKDSIKLGISLWLGVIHENPRMEPRILTEVAQAWERTIDRKIGIFNSTFGHLDPFYVKEEFAPSDKATLQRYVQLAQNTISPHLRIVQFFQSHFNAIRLGSSNTQRTFIRMMVRTLRGFLHVRGHPLLRETQFQVVLFALRLLRFSTCFSKLSLWTFKDTVISVGLHWFRLPPAWSYGGNRLQMKAEIQIMRGVQHLLQQTRHIGNTTSPNRKDQSPKLQLFELLLDNEITRLNVWLSPLKNEGSHPNIQAAAQTQGAGLARTAWTEDPALAIQLMTRFANEGLHRDVRFLLLNFPDKAIGEANALDSLLGDKLPNDISFQLKYLLYWSPVNPVQAVTYFMPAYGNHPFVLQYAMRALESHAVDVTFFYVPQIVQCLRYDALGYVARYIVETGKSSQLFAHQIIWNIKANAYKDDDATIPDAIKPTLDQVMDSLIASFTGEDKAFYEREFAFFGEVTDISGKLKPFIKKSKPEKKAKIEEELRKIKVEVGVYLPSNPDGVVVGIDRKSGKPLQSHAKAPYMATFRIRKQRQDLPGDPLPAIESPVRRPAERPGHERSASTMSAPTIQDPNSSTYEIWQSAIFKVGDDCRQDILALQMIAAFRGIFNSVGLDVYVFPYRVTATAPGCGVIDVLPNSISRDMLGREAVNGLHDYFITKYGGEHSIRYQEARSEFVKSMAAYSVISYLMQFKDRHNGNIMVDDKGHILHIDFGFCFDISPGGVRFERAPFKLTEEMMAVLGGDDNSQSYRWFEELTIKAFLCSRQYCKKLCDIVSLMLDSGLPCFKPETMKNFRDRFVLEKTDREAAHFMLNCIKKSEGNVSTKVYDEFQLLTNGIPY</sequence>
<dbReference type="GO" id="GO:0046854">
    <property type="term" value="P:phosphatidylinositol phosphate biosynthetic process"/>
    <property type="evidence" value="ECO:0007669"/>
    <property type="project" value="EnsemblFungi"/>
</dbReference>
<organism evidence="8 9">
    <name type="scientific">Cyphellophora europaea (strain CBS 101466)</name>
    <name type="common">Phialophora europaea</name>
    <dbReference type="NCBI Taxonomy" id="1220924"/>
    <lineage>
        <taxon>Eukaryota</taxon>
        <taxon>Fungi</taxon>
        <taxon>Dikarya</taxon>
        <taxon>Ascomycota</taxon>
        <taxon>Pezizomycotina</taxon>
        <taxon>Eurotiomycetes</taxon>
        <taxon>Chaetothyriomycetidae</taxon>
        <taxon>Chaetothyriales</taxon>
        <taxon>Cyphellophoraceae</taxon>
        <taxon>Cyphellophora</taxon>
    </lineage>
</organism>
<dbReference type="FunFam" id="1.10.1070.11:FF:000022">
    <property type="entry name" value="Phosphatidylinositol 4-kinase stt4"/>
    <property type="match status" value="1"/>
</dbReference>
<dbReference type="InParanoid" id="W2RRL2"/>
<dbReference type="InterPro" id="IPR045495">
    <property type="entry name" value="PI4K_N"/>
</dbReference>
<accession>W2RRL2</accession>
<dbReference type="SUPFAM" id="SSF48371">
    <property type="entry name" value="ARM repeat"/>
    <property type="match status" value="1"/>
</dbReference>
<dbReference type="GO" id="GO:0061909">
    <property type="term" value="P:autophagosome-lysosome fusion"/>
    <property type="evidence" value="ECO:0007669"/>
    <property type="project" value="EnsemblFungi"/>
</dbReference>
<dbReference type="GO" id="GO:0005886">
    <property type="term" value="C:plasma membrane"/>
    <property type="evidence" value="ECO:0007669"/>
    <property type="project" value="EnsemblFungi"/>
</dbReference>
<dbReference type="PANTHER" id="PTHR10048:SF15">
    <property type="entry name" value="PHOSPHATIDYLINOSITOL 4-KINASE ALPHA"/>
    <property type="match status" value="1"/>
</dbReference>
<dbReference type="HOGENOM" id="CLU_000893_1_0_1"/>
<dbReference type="GeneID" id="19974321"/>
<evidence type="ECO:0000256" key="5">
    <source>
        <dbReference type="SAM" id="MobiDB-lite"/>
    </source>
</evidence>
<dbReference type="PANTHER" id="PTHR10048">
    <property type="entry name" value="PHOSPHATIDYLINOSITOL KINASE"/>
    <property type="match status" value="1"/>
</dbReference>
<dbReference type="Pfam" id="PF00613">
    <property type="entry name" value="PI3Ka"/>
    <property type="match status" value="1"/>
</dbReference>
<evidence type="ECO:0000256" key="4">
    <source>
        <dbReference type="ARBA" id="ARBA00022777"/>
    </source>
</evidence>
<dbReference type="FunCoup" id="W2RRL2">
    <property type="interactions" value="828"/>
</dbReference>
<dbReference type="GO" id="GO:0005737">
    <property type="term" value="C:cytoplasm"/>
    <property type="evidence" value="ECO:0007669"/>
    <property type="project" value="TreeGrafter"/>
</dbReference>
<dbReference type="InterPro" id="IPR018936">
    <property type="entry name" value="PI3/4_kinase_CS"/>
</dbReference>
<dbReference type="Proteomes" id="UP000030752">
    <property type="component" value="Unassembled WGS sequence"/>
</dbReference>
<feature type="domain" description="PIK helical" evidence="7">
    <location>
        <begin position="1368"/>
        <end position="1554"/>
    </location>
</feature>
<dbReference type="InterPro" id="IPR011009">
    <property type="entry name" value="Kinase-like_dom_sf"/>
</dbReference>
<dbReference type="VEuPathDB" id="FungiDB:HMPREF1541_06982"/>
<dbReference type="PROSITE" id="PS00915">
    <property type="entry name" value="PI3_4_KINASE_1"/>
    <property type="match status" value="1"/>
</dbReference>
<dbReference type="Gene3D" id="1.10.1070.11">
    <property type="entry name" value="Phosphatidylinositol 3-/4-kinase, catalytic domain"/>
    <property type="match status" value="1"/>
</dbReference>
<dbReference type="Gene3D" id="3.30.1010.10">
    <property type="entry name" value="Phosphatidylinositol 3-kinase Catalytic Subunit, Chain A, domain 4"/>
    <property type="match status" value="1"/>
</dbReference>
<dbReference type="GO" id="GO:0000422">
    <property type="term" value="P:autophagy of mitochondrion"/>
    <property type="evidence" value="ECO:0007669"/>
    <property type="project" value="EnsemblFungi"/>
</dbReference>
<dbReference type="FunFam" id="1.25.40.70:FF:000011">
    <property type="entry name" value="Phosphatidylinositol 4-kinase alpha"/>
    <property type="match status" value="1"/>
</dbReference>
<reference evidence="8 9" key="1">
    <citation type="submission" date="2013-03" db="EMBL/GenBank/DDBJ databases">
        <title>The Genome Sequence of Phialophora europaea CBS 101466.</title>
        <authorList>
            <consortium name="The Broad Institute Genomics Platform"/>
            <person name="Cuomo C."/>
            <person name="de Hoog S."/>
            <person name="Gorbushina A."/>
            <person name="Walker B."/>
            <person name="Young S.K."/>
            <person name="Zeng Q."/>
            <person name="Gargeya S."/>
            <person name="Fitzgerald M."/>
            <person name="Haas B."/>
            <person name="Abouelleil A."/>
            <person name="Allen A.W."/>
            <person name="Alvarado L."/>
            <person name="Arachchi H.M."/>
            <person name="Berlin A.M."/>
            <person name="Chapman S.B."/>
            <person name="Gainer-Dewar J."/>
            <person name="Goldberg J."/>
            <person name="Griggs A."/>
            <person name="Gujja S."/>
            <person name="Hansen M."/>
            <person name="Howarth C."/>
            <person name="Imamovic A."/>
            <person name="Ireland A."/>
            <person name="Larimer J."/>
            <person name="McCowan C."/>
            <person name="Murphy C."/>
            <person name="Pearson M."/>
            <person name="Poon T.W."/>
            <person name="Priest M."/>
            <person name="Roberts A."/>
            <person name="Saif S."/>
            <person name="Shea T."/>
            <person name="Sisk P."/>
            <person name="Sykes S."/>
            <person name="Wortman J."/>
            <person name="Nusbaum C."/>
            <person name="Birren B."/>
        </authorList>
    </citation>
    <scope>NUCLEOTIDE SEQUENCE [LARGE SCALE GENOMIC DNA]</scope>
    <source>
        <strain evidence="8 9">CBS 101466</strain>
    </source>
</reference>
<feature type="compositionally biased region" description="Polar residues" evidence="5">
    <location>
        <begin position="482"/>
        <end position="492"/>
    </location>
</feature>
<comment type="similarity">
    <text evidence="1">Belongs to the PI3/PI4-kinase family. Type III PI4K subfamily.</text>
</comment>
<dbReference type="Pfam" id="PF19274">
    <property type="entry name" value="PI4K_N"/>
    <property type="match status" value="1"/>
</dbReference>
<dbReference type="PROSITE" id="PS00916">
    <property type="entry name" value="PI3_4_KINASE_2"/>
    <property type="match status" value="1"/>
</dbReference>
<evidence type="ECO:0000259" key="7">
    <source>
        <dbReference type="PROSITE" id="PS51545"/>
    </source>
</evidence>
<evidence type="ECO:0000259" key="6">
    <source>
        <dbReference type="PROSITE" id="PS50290"/>
    </source>
</evidence>
<dbReference type="CDD" id="cd05167">
    <property type="entry name" value="PI4Kc_III_alpha"/>
    <property type="match status" value="1"/>
</dbReference>
<dbReference type="GO" id="GO:0140504">
    <property type="term" value="P:microlipophagy"/>
    <property type="evidence" value="ECO:0007669"/>
    <property type="project" value="EnsemblFungi"/>
</dbReference>
<dbReference type="PROSITE" id="PS51545">
    <property type="entry name" value="PIK_HELICAL"/>
    <property type="match status" value="1"/>
</dbReference>
<protein>
    <recommendedName>
        <fullName evidence="2">1-phosphatidylinositol 4-kinase</fullName>
        <ecNumber evidence="2">2.7.1.67</ecNumber>
    </recommendedName>
</protein>
<dbReference type="SUPFAM" id="SSF56112">
    <property type="entry name" value="Protein kinase-like (PK-like)"/>
    <property type="match status" value="1"/>
</dbReference>
<dbReference type="InterPro" id="IPR015433">
    <property type="entry name" value="PI3/4_kinase"/>
</dbReference>
<name>W2RRL2_CYPE1</name>
<dbReference type="RefSeq" id="XP_008719529.1">
    <property type="nucleotide sequence ID" value="XM_008721307.1"/>
</dbReference>
<dbReference type="EMBL" id="KB822722">
    <property type="protein sequence ID" value="ETN38940.1"/>
    <property type="molecule type" value="Genomic_DNA"/>
</dbReference>
<feature type="compositionally biased region" description="Polar residues" evidence="5">
    <location>
        <begin position="1679"/>
        <end position="1691"/>
    </location>
</feature>
<keyword evidence="9" id="KW-1185">Reference proteome</keyword>
<keyword evidence="4" id="KW-0418">Kinase</keyword>
<dbReference type="GO" id="GO:0006995">
    <property type="term" value="P:cellular response to nitrogen starvation"/>
    <property type="evidence" value="ECO:0007669"/>
    <property type="project" value="EnsemblFungi"/>
</dbReference>
<gene>
    <name evidence="8" type="ORF">HMPREF1541_06982</name>
</gene>
<dbReference type="InterPro" id="IPR042236">
    <property type="entry name" value="PI3K_accessory_sf"/>
</dbReference>
<dbReference type="OrthoDB" id="10264149at2759"/>
<evidence type="ECO:0000313" key="9">
    <source>
        <dbReference type="Proteomes" id="UP000030752"/>
    </source>
</evidence>
<feature type="region of interest" description="Disordered" evidence="5">
    <location>
        <begin position="1653"/>
        <end position="1691"/>
    </location>
</feature>
<dbReference type="SMART" id="SM00145">
    <property type="entry name" value="PI3Ka"/>
    <property type="match status" value="1"/>
</dbReference>